<feature type="transmembrane region" description="Helical" evidence="1">
    <location>
        <begin position="71"/>
        <end position="91"/>
    </location>
</feature>
<reference evidence="2" key="2">
    <citation type="journal article" date="2021" name="Microbiome">
        <title>Successional dynamics and alternative stable states in a saline activated sludge microbial community over 9 years.</title>
        <authorList>
            <person name="Wang Y."/>
            <person name="Ye J."/>
            <person name="Ju F."/>
            <person name="Liu L."/>
            <person name="Boyd J.A."/>
            <person name="Deng Y."/>
            <person name="Parks D.H."/>
            <person name="Jiang X."/>
            <person name="Yin X."/>
            <person name="Woodcroft B.J."/>
            <person name="Tyson G.W."/>
            <person name="Hugenholtz P."/>
            <person name="Polz M.F."/>
            <person name="Zhang T."/>
        </authorList>
    </citation>
    <scope>NUCLEOTIDE SEQUENCE</scope>
    <source>
        <strain evidence="2">HKST-UBA01</strain>
    </source>
</reference>
<keyword evidence="1" id="KW-0472">Membrane</keyword>
<accession>A0A956M138</accession>
<comment type="caution">
    <text evidence="2">The sequence shown here is derived from an EMBL/GenBank/DDBJ whole genome shotgun (WGS) entry which is preliminary data.</text>
</comment>
<keyword evidence="1" id="KW-0812">Transmembrane</keyword>
<keyword evidence="1" id="KW-1133">Transmembrane helix</keyword>
<feature type="transmembrane region" description="Helical" evidence="1">
    <location>
        <begin position="103"/>
        <end position="122"/>
    </location>
</feature>
<evidence type="ECO:0000313" key="2">
    <source>
        <dbReference type="EMBL" id="MCA9729375.1"/>
    </source>
</evidence>
<dbReference type="Proteomes" id="UP000697710">
    <property type="component" value="Unassembled WGS sequence"/>
</dbReference>
<evidence type="ECO:0000256" key="1">
    <source>
        <dbReference type="SAM" id="Phobius"/>
    </source>
</evidence>
<feature type="transmembrane region" description="Helical" evidence="1">
    <location>
        <begin position="45"/>
        <end position="64"/>
    </location>
</feature>
<dbReference type="AlphaFoldDB" id="A0A956M138"/>
<organism evidence="2 3">
    <name type="scientific">Eiseniibacteriota bacterium</name>
    <dbReference type="NCBI Taxonomy" id="2212470"/>
    <lineage>
        <taxon>Bacteria</taxon>
        <taxon>Candidatus Eiseniibacteriota</taxon>
    </lineage>
</organism>
<sequence length="139" mass="15003">MASQVFGAQAALLRFLFALVLVFMTYNPSGVSYVGWLTRSIPDHVGPVLILAGVVLAIGWTVFIRAARQSLGLVGFVLTVALFGTLLWLLIDVGIVPRDSVSAIAYAVLVLFAGILAVGMSWSHLRRRFSGQVDVDRVD</sequence>
<dbReference type="EMBL" id="JAGQHR010000669">
    <property type="protein sequence ID" value="MCA9729375.1"/>
    <property type="molecule type" value="Genomic_DNA"/>
</dbReference>
<feature type="transmembrane region" description="Helical" evidence="1">
    <location>
        <begin position="12"/>
        <end position="33"/>
    </location>
</feature>
<proteinExistence type="predicted"/>
<gene>
    <name evidence="2" type="ORF">KC729_16925</name>
</gene>
<evidence type="ECO:0000313" key="3">
    <source>
        <dbReference type="Proteomes" id="UP000697710"/>
    </source>
</evidence>
<protein>
    <submittedName>
        <fullName evidence="2">Uncharacterized protein</fullName>
    </submittedName>
</protein>
<name>A0A956M138_UNCEI</name>
<reference evidence="2" key="1">
    <citation type="submission" date="2020-04" db="EMBL/GenBank/DDBJ databases">
        <authorList>
            <person name="Zhang T."/>
        </authorList>
    </citation>
    <scope>NUCLEOTIDE SEQUENCE</scope>
    <source>
        <strain evidence="2">HKST-UBA01</strain>
    </source>
</reference>
<dbReference type="InterPro" id="IPR045387">
    <property type="entry name" value="DUF6524"/>
</dbReference>
<dbReference type="Pfam" id="PF20134">
    <property type="entry name" value="DUF6524"/>
    <property type="match status" value="1"/>
</dbReference>